<evidence type="ECO:0000256" key="8">
    <source>
        <dbReference type="SAM" id="MobiDB-lite"/>
    </source>
</evidence>
<dbReference type="PANTHER" id="PTHR30472">
    <property type="entry name" value="FERRIC ENTEROBACTIN TRANSPORT SYSTEM PERMEASE PROTEIN"/>
    <property type="match status" value="1"/>
</dbReference>
<keyword evidence="11" id="KW-1185">Reference proteome</keyword>
<dbReference type="Proteomes" id="UP000438182">
    <property type="component" value="Unassembled WGS sequence"/>
</dbReference>
<evidence type="ECO:0000256" key="9">
    <source>
        <dbReference type="SAM" id="Phobius"/>
    </source>
</evidence>
<feature type="transmembrane region" description="Helical" evidence="9">
    <location>
        <begin position="366"/>
        <end position="386"/>
    </location>
</feature>
<feature type="transmembrane region" description="Helical" evidence="9">
    <location>
        <begin position="122"/>
        <end position="143"/>
    </location>
</feature>
<comment type="caution">
    <text evidence="10">The sequence shown here is derived from an EMBL/GenBank/DDBJ whole genome shotgun (WGS) entry which is preliminary data.</text>
</comment>
<dbReference type="AlphaFoldDB" id="A0A6I4NZT7"/>
<dbReference type="CDD" id="cd06550">
    <property type="entry name" value="TM_ABC_iron-siderophores_like"/>
    <property type="match status" value="1"/>
</dbReference>
<keyword evidence="4" id="KW-1003">Cell membrane</keyword>
<dbReference type="InterPro" id="IPR037294">
    <property type="entry name" value="ABC_BtuC-like"/>
</dbReference>
<feature type="transmembrane region" description="Helical" evidence="9">
    <location>
        <begin position="177"/>
        <end position="197"/>
    </location>
</feature>
<feature type="transmembrane region" description="Helical" evidence="9">
    <location>
        <begin position="60"/>
        <end position="79"/>
    </location>
</feature>
<feature type="transmembrane region" description="Helical" evidence="9">
    <location>
        <begin position="340"/>
        <end position="359"/>
    </location>
</feature>
<dbReference type="GO" id="GO:0033214">
    <property type="term" value="P:siderophore-iron import into cell"/>
    <property type="evidence" value="ECO:0007669"/>
    <property type="project" value="TreeGrafter"/>
</dbReference>
<evidence type="ECO:0000256" key="4">
    <source>
        <dbReference type="ARBA" id="ARBA00022475"/>
    </source>
</evidence>
<protein>
    <submittedName>
        <fullName evidence="10">Iron chelate uptake ABC transporter family permease subunit</fullName>
    </submittedName>
</protein>
<reference evidence="10 11" key="1">
    <citation type="submission" date="2019-12" db="EMBL/GenBank/DDBJ databases">
        <authorList>
            <person name="Kim Y.S."/>
        </authorList>
    </citation>
    <scope>NUCLEOTIDE SEQUENCE [LARGE SCALE GENOMIC DNA]</scope>
    <source>
        <strain evidence="10 11">MMS17-SY077</strain>
    </source>
</reference>
<evidence type="ECO:0000256" key="7">
    <source>
        <dbReference type="ARBA" id="ARBA00023136"/>
    </source>
</evidence>
<dbReference type="GO" id="GO:0022857">
    <property type="term" value="F:transmembrane transporter activity"/>
    <property type="evidence" value="ECO:0007669"/>
    <property type="project" value="InterPro"/>
</dbReference>
<comment type="similarity">
    <text evidence="2">Belongs to the binding-protein-dependent transport system permease family. FecCD subfamily.</text>
</comment>
<feature type="region of interest" description="Disordered" evidence="8">
    <location>
        <begin position="1"/>
        <end position="52"/>
    </location>
</feature>
<feature type="transmembrane region" description="Helical" evidence="9">
    <location>
        <begin position="209"/>
        <end position="230"/>
    </location>
</feature>
<evidence type="ECO:0000313" key="10">
    <source>
        <dbReference type="EMBL" id="MWB97289.1"/>
    </source>
</evidence>
<feature type="compositionally biased region" description="Low complexity" evidence="8">
    <location>
        <begin position="21"/>
        <end position="36"/>
    </location>
</feature>
<accession>A0A6I4NZT7</accession>
<keyword evidence="3" id="KW-0813">Transport</keyword>
<dbReference type="GO" id="GO:0005886">
    <property type="term" value="C:plasma membrane"/>
    <property type="evidence" value="ECO:0007669"/>
    <property type="project" value="UniProtKB-SubCell"/>
</dbReference>
<evidence type="ECO:0000256" key="5">
    <source>
        <dbReference type="ARBA" id="ARBA00022692"/>
    </source>
</evidence>
<feature type="transmembrane region" description="Helical" evidence="9">
    <location>
        <begin position="150"/>
        <end position="171"/>
    </location>
</feature>
<dbReference type="Gene3D" id="1.10.3470.10">
    <property type="entry name" value="ABC transporter involved in vitamin B12 uptake, BtuC"/>
    <property type="match status" value="1"/>
</dbReference>
<feature type="transmembrane region" description="Helical" evidence="9">
    <location>
        <begin position="298"/>
        <end position="328"/>
    </location>
</feature>
<name>A0A6I4NZT7_9MICO</name>
<dbReference type="FunFam" id="1.10.3470.10:FF:000001">
    <property type="entry name" value="Vitamin B12 ABC transporter permease BtuC"/>
    <property type="match status" value="1"/>
</dbReference>
<comment type="subcellular location">
    <subcellularLocation>
        <location evidence="1">Cell membrane</location>
        <topology evidence="1">Multi-pass membrane protein</topology>
    </subcellularLocation>
</comment>
<evidence type="ECO:0000256" key="3">
    <source>
        <dbReference type="ARBA" id="ARBA00022448"/>
    </source>
</evidence>
<evidence type="ECO:0000256" key="6">
    <source>
        <dbReference type="ARBA" id="ARBA00022989"/>
    </source>
</evidence>
<keyword evidence="7 9" id="KW-0472">Membrane</keyword>
<gene>
    <name evidence="10" type="ORF">GB864_01745</name>
</gene>
<dbReference type="Pfam" id="PF01032">
    <property type="entry name" value="FecCD"/>
    <property type="match status" value="1"/>
</dbReference>
<dbReference type="InterPro" id="IPR000522">
    <property type="entry name" value="ABC_transptr_permease_BtuC"/>
</dbReference>
<evidence type="ECO:0000256" key="2">
    <source>
        <dbReference type="ARBA" id="ARBA00007935"/>
    </source>
</evidence>
<dbReference type="EMBL" id="WSTA01000004">
    <property type="protein sequence ID" value="MWB97289.1"/>
    <property type="molecule type" value="Genomic_DNA"/>
</dbReference>
<evidence type="ECO:0000256" key="1">
    <source>
        <dbReference type="ARBA" id="ARBA00004651"/>
    </source>
</evidence>
<dbReference type="SUPFAM" id="SSF81345">
    <property type="entry name" value="ABC transporter involved in vitamin B12 uptake, BtuC"/>
    <property type="match status" value="1"/>
</dbReference>
<proteinExistence type="inferred from homology"/>
<dbReference type="PANTHER" id="PTHR30472:SF25">
    <property type="entry name" value="ABC TRANSPORTER PERMEASE PROTEIN MJ0876-RELATED"/>
    <property type="match status" value="1"/>
</dbReference>
<organism evidence="10 11">
    <name type="scientific">Agromyces seonyuensis</name>
    <dbReference type="NCBI Taxonomy" id="2662446"/>
    <lineage>
        <taxon>Bacteria</taxon>
        <taxon>Bacillati</taxon>
        <taxon>Actinomycetota</taxon>
        <taxon>Actinomycetes</taxon>
        <taxon>Micrococcales</taxon>
        <taxon>Microbacteriaceae</taxon>
        <taxon>Agromyces</taxon>
    </lineage>
</organism>
<keyword evidence="5 9" id="KW-0812">Transmembrane</keyword>
<evidence type="ECO:0000313" key="11">
    <source>
        <dbReference type="Proteomes" id="UP000438182"/>
    </source>
</evidence>
<sequence length="397" mass="40686">MSAQDAAPRTDERPVGESADAPPAASAVGEVAPAASRDPDRPSTADPAAPTSRGTAARRVILFTGLALALVAVAVVAAMSGQLHLPAGEVWNSILRALGLTDVPESVPNADAALWTIRFPRIVMAILIGAALAVAGTIMQAVFSNPLAEPGVVGVSSGAALGAAAAIVFGWTAAGDWVTAAIAFGTGILTTFAVYFASRSGGRTEVVTLVLTGIAVNAFASGGLALLTFLGDNQSREEIVFWQLGSLNGARWEEVQVMLPVIAAALVAGFALARRLDLFSLGERGARHLGVNVERTRVISIVVVAVLTGAAVAFAGIIGFVGLIVPHLMRMVIGPSHRGLIAASALGGALLLLTADLVARTAVPMADLPIGMLTSLVGGPFFFWLLRRQRRKSGGWG</sequence>
<keyword evidence="6 9" id="KW-1133">Transmembrane helix</keyword>